<feature type="domain" description="Helicase C-terminal" evidence="5">
    <location>
        <begin position="988"/>
        <end position="1139"/>
    </location>
</feature>
<dbReference type="Pfam" id="PF00271">
    <property type="entry name" value="Helicase_C"/>
    <property type="match status" value="1"/>
</dbReference>
<feature type="compositionally biased region" description="Basic and acidic residues" evidence="4">
    <location>
        <begin position="21"/>
        <end position="30"/>
    </location>
</feature>
<feature type="compositionally biased region" description="Polar residues" evidence="4">
    <location>
        <begin position="385"/>
        <end position="394"/>
    </location>
</feature>
<feature type="compositionally biased region" description="Basic and acidic residues" evidence="4">
    <location>
        <begin position="879"/>
        <end position="895"/>
    </location>
</feature>
<keyword evidence="2" id="KW-0378">Hydrolase</keyword>
<evidence type="ECO:0000256" key="4">
    <source>
        <dbReference type="SAM" id="MobiDB-lite"/>
    </source>
</evidence>
<evidence type="ECO:0000313" key="6">
    <source>
        <dbReference type="EMBL" id="KAF2460627.1"/>
    </source>
</evidence>
<dbReference type="GO" id="GO:0016787">
    <property type="term" value="F:hydrolase activity"/>
    <property type="evidence" value="ECO:0007669"/>
    <property type="project" value="UniProtKB-KW"/>
</dbReference>
<dbReference type="GO" id="GO:0005634">
    <property type="term" value="C:nucleus"/>
    <property type="evidence" value="ECO:0007669"/>
    <property type="project" value="TreeGrafter"/>
</dbReference>
<evidence type="ECO:0000256" key="3">
    <source>
        <dbReference type="ARBA" id="ARBA00022840"/>
    </source>
</evidence>
<dbReference type="PANTHER" id="PTHR45626">
    <property type="entry name" value="TRANSCRIPTION TERMINATION FACTOR 2-RELATED"/>
    <property type="match status" value="1"/>
</dbReference>
<dbReference type="InterPro" id="IPR038718">
    <property type="entry name" value="SNF2-like_sf"/>
</dbReference>
<dbReference type="Proteomes" id="UP000799766">
    <property type="component" value="Unassembled WGS sequence"/>
</dbReference>
<protein>
    <recommendedName>
        <fullName evidence="5">Helicase C-terminal domain-containing protein</fullName>
    </recommendedName>
</protein>
<keyword evidence="3" id="KW-0067">ATP-binding</keyword>
<feature type="compositionally biased region" description="Low complexity" evidence="4">
    <location>
        <begin position="1"/>
        <end position="12"/>
    </location>
</feature>
<dbReference type="InterPro" id="IPR000330">
    <property type="entry name" value="SNF2_N"/>
</dbReference>
<dbReference type="Pfam" id="PF00176">
    <property type="entry name" value="SNF2-rel_dom"/>
    <property type="match status" value="1"/>
</dbReference>
<dbReference type="PROSITE" id="PS51194">
    <property type="entry name" value="HELICASE_CTER"/>
    <property type="match status" value="1"/>
</dbReference>
<dbReference type="EMBL" id="MU001673">
    <property type="protein sequence ID" value="KAF2460627.1"/>
    <property type="molecule type" value="Genomic_DNA"/>
</dbReference>
<name>A0A6A6PA22_9PEZI</name>
<evidence type="ECO:0000313" key="7">
    <source>
        <dbReference type="Proteomes" id="UP000799766"/>
    </source>
</evidence>
<feature type="region of interest" description="Disordered" evidence="4">
    <location>
        <begin position="1274"/>
        <end position="1338"/>
    </location>
</feature>
<dbReference type="Gene3D" id="3.40.50.10810">
    <property type="entry name" value="Tandem AAA-ATPase domain"/>
    <property type="match status" value="2"/>
</dbReference>
<dbReference type="InterPro" id="IPR014001">
    <property type="entry name" value="Helicase_ATP-bd"/>
</dbReference>
<dbReference type="PANTHER" id="PTHR45626:SF51">
    <property type="entry name" value="SNF2-RELATED DOMAIN-CONTAINING PROTEIN"/>
    <property type="match status" value="1"/>
</dbReference>
<dbReference type="InterPro" id="IPR050628">
    <property type="entry name" value="SNF2_RAD54_helicase_TF"/>
</dbReference>
<organism evidence="6 7">
    <name type="scientific">Lineolata rhizophorae</name>
    <dbReference type="NCBI Taxonomy" id="578093"/>
    <lineage>
        <taxon>Eukaryota</taxon>
        <taxon>Fungi</taxon>
        <taxon>Dikarya</taxon>
        <taxon>Ascomycota</taxon>
        <taxon>Pezizomycotina</taxon>
        <taxon>Dothideomycetes</taxon>
        <taxon>Dothideomycetes incertae sedis</taxon>
        <taxon>Lineolatales</taxon>
        <taxon>Lineolataceae</taxon>
        <taxon>Lineolata</taxon>
    </lineage>
</organism>
<sequence length="1392" mass="155589">MASSNATNAAATGQPSIFGGDRPEDVERSKQSYNFDSSKQQHTFSKLPSGPKEEAVELHKYIPLGCVNVEVSGPKPRNDTSPSLELDADDEDFKELTGSIGNCGYHLNPRQRPLHTHFDKLLAHRTIRVFCKLNGVKASAIICRVWLLPADCARGTISREIKGLHQALRYLIDRIETSRFMWTGVTTPAPKPFDRWASKEECSLFYLFNTLPSPQPRPEAVDDDFASNSMHELLDYGGPSSFRGLKTTLYPYQARSVASMIQRESSSELRLDPRLEHRTDMNGEPYYYNPRDAEFRCSPRYFESIRGGILAETMGLGKTVMCLAMILATKHHVPQIPPEHQQPPPTRPKVGSLTQMVTSTILRHSLQYKAAFKRHSEETGESTDHLTNLVSQSPDSGYVVKDRLRKTKRDSTMAEDRRLRMCSGTIIVVPKNLVNQWLLEIRKHIMEGPDGLNVLTLTASTDKVPDPAELQKYDVVLFSRNRFELEIRDGSDKEGVRAQPGIANACRCPYIGATRTRNCTCFRQELAYRSPLKYLHWLRIIIDEGHNFASSTSNAVLVAEALISVERRWLVSGTPAKDLISVDLDLDLMNSQDVSNGDLQIQRKAALENRKSFVFRDSTKAVSSLGLLVSNFLQLRPWSFHRGFWGDYVYCHEHHTNKTYSAFTRGLRNTLEGLVVKTRPEDVEKDISLPPLEHRVVYLEPSVYDKITANLFVLVLTSNAVTSERTGSDYLFDKNSQAPRNKLIANLRQSNFFWTGFSVKDVTSALEHGKKYLGKTNTSCTPEDRQLLLDCMKLGELPLNSENWNALSRSHEMGLFMANWPEESVRAWTLGDKADPKPLFGALPLIRAKWYIEGRLNEPDPMEGFDKAGVKANTQSFAEGDRERQGKNKKTDDGAIVKSGVPSSSVNDEIHLKRSPIKALKAGSKRKRSLDDSLTTEDNQTCPQPLQWPHSSLEVQAATPNPVAELPETSPLRSTSVVGTVSAKLSYLLDRILEYQAKEKILIFYDGDNTAFYLAQCLELFNIEHRIYAKNISNELRSQYIVAFAEDESIRVLLMDINCGALGLNVNAASRVFFINPCCRPSIEAQAIKRAHRIGQTKAVRVETLVLKGTVEEEMFERAKNMTRTEHAVAKELHDDKKISDIIQNARPLPISDEEIRRSPMARLRVPQQLFGRKGWKVESEVDTEPGDDGPTKRVKLLEEETHGEVVPPTLVAADTMLVEPTQLGGSPQQGAVESHIEPASPDPSLTQPHGAVHDVANRSGNEALAIEGFVETMASESSERDRGSLFGGQPVSQTIPSTSTPQKRNRKDNDSEPVEVDQSGVQAAVQDPESPAPPPTKMMKIGRENGTKPHLNNGSIFINMSTNSVRIGPRTGQNAPAKTKRFQFVPVPDPE</sequence>
<reference evidence="6" key="1">
    <citation type="journal article" date="2020" name="Stud. Mycol.">
        <title>101 Dothideomycetes genomes: a test case for predicting lifestyles and emergence of pathogens.</title>
        <authorList>
            <person name="Haridas S."/>
            <person name="Albert R."/>
            <person name="Binder M."/>
            <person name="Bloem J."/>
            <person name="Labutti K."/>
            <person name="Salamov A."/>
            <person name="Andreopoulos B."/>
            <person name="Baker S."/>
            <person name="Barry K."/>
            <person name="Bills G."/>
            <person name="Bluhm B."/>
            <person name="Cannon C."/>
            <person name="Castanera R."/>
            <person name="Culley D."/>
            <person name="Daum C."/>
            <person name="Ezra D."/>
            <person name="Gonzalez J."/>
            <person name="Henrissat B."/>
            <person name="Kuo A."/>
            <person name="Liang C."/>
            <person name="Lipzen A."/>
            <person name="Lutzoni F."/>
            <person name="Magnuson J."/>
            <person name="Mondo S."/>
            <person name="Nolan M."/>
            <person name="Ohm R."/>
            <person name="Pangilinan J."/>
            <person name="Park H.-J."/>
            <person name="Ramirez L."/>
            <person name="Alfaro M."/>
            <person name="Sun H."/>
            <person name="Tritt A."/>
            <person name="Yoshinaga Y."/>
            <person name="Zwiers L.-H."/>
            <person name="Turgeon B."/>
            <person name="Goodwin S."/>
            <person name="Spatafora J."/>
            <person name="Crous P."/>
            <person name="Grigoriev I."/>
        </authorList>
    </citation>
    <scope>NUCLEOTIDE SEQUENCE</scope>
    <source>
        <strain evidence="6">ATCC 16933</strain>
    </source>
</reference>
<evidence type="ECO:0000256" key="2">
    <source>
        <dbReference type="ARBA" id="ARBA00022801"/>
    </source>
</evidence>
<proteinExistence type="predicted"/>
<gene>
    <name evidence="6" type="ORF">BDY21DRAFT_298762</name>
</gene>
<dbReference type="GO" id="GO:0005524">
    <property type="term" value="F:ATP binding"/>
    <property type="evidence" value="ECO:0007669"/>
    <property type="project" value="UniProtKB-KW"/>
</dbReference>
<accession>A0A6A6PA22</accession>
<dbReference type="SUPFAM" id="SSF52540">
    <property type="entry name" value="P-loop containing nucleoside triphosphate hydrolases"/>
    <property type="match status" value="2"/>
</dbReference>
<feature type="region of interest" description="Disordered" evidence="4">
    <location>
        <begin position="373"/>
        <end position="394"/>
    </location>
</feature>
<dbReference type="InterPro" id="IPR001650">
    <property type="entry name" value="Helicase_C-like"/>
</dbReference>
<feature type="region of interest" description="Disordered" evidence="4">
    <location>
        <begin position="1"/>
        <end position="51"/>
    </location>
</feature>
<feature type="compositionally biased region" description="Basic and acidic residues" evidence="4">
    <location>
        <begin position="374"/>
        <end position="384"/>
    </location>
</feature>
<feature type="compositionally biased region" description="Polar residues" evidence="4">
    <location>
        <begin position="1291"/>
        <end position="1303"/>
    </location>
</feature>
<feature type="compositionally biased region" description="Polar residues" evidence="4">
    <location>
        <begin position="932"/>
        <end position="947"/>
    </location>
</feature>
<dbReference type="InterPro" id="IPR027417">
    <property type="entry name" value="P-loop_NTPase"/>
</dbReference>
<evidence type="ECO:0000256" key="1">
    <source>
        <dbReference type="ARBA" id="ARBA00022741"/>
    </source>
</evidence>
<dbReference type="SMART" id="SM00487">
    <property type="entry name" value="DEXDc"/>
    <property type="match status" value="1"/>
</dbReference>
<dbReference type="GO" id="GO:0006281">
    <property type="term" value="P:DNA repair"/>
    <property type="evidence" value="ECO:0007669"/>
    <property type="project" value="TreeGrafter"/>
</dbReference>
<feature type="compositionally biased region" description="Polar residues" evidence="4">
    <location>
        <begin position="31"/>
        <end position="46"/>
    </location>
</feature>
<dbReference type="CDD" id="cd18793">
    <property type="entry name" value="SF2_C_SNF"/>
    <property type="match status" value="1"/>
</dbReference>
<keyword evidence="7" id="KW-1185">Reference proteome</keyword>
<feature type="region of interest" description="Disordered" evidence="4">
    <location>
        <begin position="1222"/>
        <end position="1253"/>
    </location>
</feature>
<dbReference type="Gene3D" id="3.40.50.300">
    <property type="entry name" value="P-loop containing nucleotide triphosphate hydrolases"/>
    <property type="match status" value="1"/>
</dbReference>
<dbReference type="InterPro" id="IPR049730">
    <property type="entry name" value="SNF2/RAD54-like_C"/>
</dbReference>
<evidence type="ECO:0000259" key="5">
    <source>
        <dbReference type="PROSITE" id="PS51194"/>
    </source>
</evidence>
<keyword evidence="1" id="KW-0547">Nucleotide-binding</keyword>
<dbReference type="OrthoDB" id="2801544at2759"/>
<dbReference type="GO" id="GO:0008094">
    <property type="term" value="F:ATP-dependent activity, acting on DNA"/>
    <property type="evidence" value="ECO:0007669"/>
    <property type="project" value="TreeGrafter"/>
</dbReference>
<feature type="region of interest" description="Disordered" evidence="4">
    <location>
        <begin position="875"/>
        <end position="947"/>
    </location>
</feature>